<evidence type="ECO:0000256" key="9">
    <source>
        <dbReference type="ARBA" id="ARBA00023136"/>
    </source>
</evidence>
<evidence type="ECO:0000259" key="12">
    <source>
        <dbReference type="Pfam" id="PF13609"/>
    </source>
</evidence>
<dbReference type="SUPFAM" id="SSF56935">
    <property type="entry name" value="Porins"/>
    <property type="match status" value="1"/>
</dbReference>
<gene>
    <name evidence="13" type="ORF">GBM95_02065</name>
</gene>
<comment type="subunit">
    <text evidence="2">Homotrimer.</text>
</comment>
<proteinExistence type="predicted"/>
<evidence type="ECO:0000256" key="4">
    <source>
        <dbReference type="ARBA" id="ARBA00022452"/>
    </source>
</evidence>
<dbReference type="AlphaFoldDB" id="A0A6I1EY56"/>
<keyword evidence="7" id="KW-0406">Ion transport</keyword>
<feature type="domain" description="Porin" evidence="12">
    <location>
        <begin position="11"/>
        <end position="359"/>
    </location>
</feature>
<name>A0A6I1EY56_9BURK</name>
<evidence type="ECO:0000313" key="14">
    <source>
        <dbReference type="Proteomes" id="UP000430564"/>
    </source>
</evidence>
<dbReference type="Gene3D" id="2.40.160.10">
    <property type="entry name" value="Porin"/>
    <property type="match status" value="1"/>
</dbReference>
<dbReference type="CDD" id="cd00342">
    <property type="entry name" value="gram_neg_porins"/>
    <property type="match status" value="1"/>
</dbReference>
<keyword evidence="6 11" id="KW-0732">Signal</keyword>
<evidence type="ECO:0000256" key="1">
    <source>
        <dbReference type="ARBA" id="ARBA00004571"/>
    </source>
</evidence>
<feature type="signal peptide" evidence="11">
    <location>
        <begin position="1"/>
        <end position="25"/>
    </location>
</feature>
<dbReference type="InterPro" id="IPR033900">
    <property type="entry name" value="Gram_neg_porin_domain"/>
</dbReference>
<evidence type="ECO:0000256" key="11">
    <source>
        <dbReference type="SAM" id="SignalP"/>
    </source>
</evidence>
<feature type="chain" id="PRO_5026271823" evidence="11">
    <location>
        <begin position="26"/>
        <end position="383"/>
    </location>
</feature>
<keyword evidence="4" id="KW-1134">Transmembrane beta strand</keyword>
<dbReference type="EMBL" id="WEHX01000005">
    <property type="protein sequence ID" value="KAB7662690.1"/>
    <property type="molecule type" value="Genomic_DNA"/>
</dbReference>
<dbReference type="OrthoDB" id="8520696at2"/>
<protein>
    <submittedName>
        <fullName evidence="13">Porin</fullName>
    </submittedName>
</protein>
<keyword evidence="9" id="KW-0472">Membrane</keyword>
<accession>A0A6I1EY56</accession>
<keyword evidence="8" id="KW-0626">Porin</keyword>
<evidence type="ECO:0000313" key="13">
    <source>
        <dbReference type="EMBL" id="KAB7662690.1"/>
    </source>
</evidence>
<dbReference type="GO" id="GO:0009279">
    <property type="term" value="C:cell outer membrane"/>
    <property type="evidence" value="ECO:0007669"/>
    <property type="project" value="UniProtKB-SubCell"/>
</dbReference>
<dbReference type="Pfam" id="PF13609">
    <property type="entry name" value="Porin_4"/>
    <property type="match status" value="1"/>
</dbReference>
<dbReference type="GO" id="GO:0015288">
    <property type="term" value="F:porin activity"/>
    <property type="evidence" value="ECO:0007669"/>
    <property type="project" value="UniProtKB-KW"/>
</dbReference>
<sequence length="383" mass="40415">MKQLNIALAAAVAALTFGMASQASAADVQIYGRIDAGLVYEHTDPGVGDATDKFTLDSGVGTASRFGLRGSEDLGNGYQVKFVLENGYKTDTGALSTANTIFDREATLQLVGPFGTISAGRSAILGTDGGSFNLLGGINPFGTGMGSIGNQGIVFAKIDPSRRDNILTYRSPNMAGFQVTAAYAMGTNDYENKAGTDRYMGIGATYTVGALSTVLLYEGMNEGTLSNLETGDHKAKNPEDMWRVTLGGNYNFGFMTVYAAAHCFGNANALSTQGWNSDAMKTTFGITAAYDELEGYSGIVGFDAPLAGGKVLASVGALKAETDEFDEKVKATAWFAGLGYQYNLSKSTRVYTGIGYTEGEYKYDGKKVKPDSLSTVAGLSYYF</sequence>
<keyword evidence="5" id="KW-0812">Transmembrane</keyword>
<dbReference type="Proteomes" id="UP000430564">
    <property type="component" value="Unassembled WGS sequence"/>
</dbReference>
<dbReference type="PANTHER" id="PTHR34501:SF9">
    <property type="entry name" value="MAJOR OUTER MEMBRANE PROTEIN P.IA"/>
    <property type="match status" value="1"/>
</dbReference>
<evidence type="ECO:0000256" key="7">
    <source>
        <dbReference type="ARBA" id="ARBA00023065"/>
    </source>
</evidence>
<dbReference type="GO" id="GO:0006811">
    <property type="term" value="P:monoatomic ion transport"/>
    <property type="evidence" value="ECO:0007669"/>
    <property type="project" value="UniProtKB-KW"/>
</dbReference>
<keyword evidence="3" id="KW-0813">Transport</keyword>
<evidence type="ECO:0000256" key="8">
    <source>
        <dbReference type="ARBA" id="ARBA00023114"/>
    </source>
</evidence>
<dbReference type="InterPro" id="IPR023614">
    <property type="entry name" value="Porin_dom_sf"/>
</dbReference>
<evidence type="ECO:0000256" key="6">
    <source>
        <dbReference type="ARBA" id="ARBA00022729"/>
    </source>
</evidence>
<evidence type="ECO:0000256" key="2">
    <source>
        <dbReference type="ARBA" id="ARBA00011233"/>
    </source>
</evidence>
<comment type="subcellular location">
    <subcellularLocation>
        <location evidence="1">Cell outer membrane</location>
        <topology evidence="1">Multi-pass membrane protein</topology>
    </subcellularLocation>
</comment>
<dbReference type="RefSeq" id="WP_152157557.1">
    <property type="nucleotide sequence ID" value="NZ_WEHX01000005.1"/>
</dbReference>
<reference evidence="13 14" key="1">
    <citation type="submission" date="2019-10" db="EMBL/GenBank/DDBJ databases">
        <title>Genome diversity of Sutterella seckii.</title>
        <authorList>
            <person name="Chaplin A.V."/>
            <person name="Sokolova S.R."/>
            <person name="Mosin K.A."/>
            <person name="Ivanova E.L."/>
            <person name="Kochetkova T.O."/>
            <person name="Goltsov A.Y."/>
            <person name="Trofimov D.Y."/>
            <person name="Efimov B.A."/>
        </authorList>
    </citation>
    <scope>NUCLEOTIDE SEQUENCE [LARGE SCALE GENOMIC DNA]</scope>
    <source>
        <strain evidence="13 14">ASD393</strain>
    </source>
</reference>
<dbReference type="PANTHER" id="PTHR34501">
    <property type="entry name" value="PROTEIN YDDL-RELATED"/>
    <property type="match status" value="1"/>
</dbReference>
<organism evidence="13 14">
    <name type="scientific">Sutterella seckii</name>
    <dbReference type="NCBI Taxonomy" id="1944635"/>
    <lineage>
        <taxon>Bacteria</taxon>
        <taxon>Pseudomonadati</taxon>
        <taxon>Pseudomonadota</taxon>
        <taxon>Betaproteobacteria</taxon>
        <taxon>Burkholderiales</taxon>
        <taxon>Sutterellaceae</taxon>
        <taxon>Sutterella</taxon>
    </lineage>
</organism>
<comment type="caution">
    <text evidence="13">The sequence shown here is derived from an EMBL/GenBank/DDBJ whole genome shotgun (WGS) entry which is preliminary data.</text>
</comment>
<evidence type="ECO:0000256" key="10">
    <source>
        <dbReference type="ARBA" id="ARBA00023237"/>
    </source>
</evidence>
<evidence type="ECO:0000256" key="5">
    <source>
        <dbReference type="ARBA" id="ARBA00022692"/>
    </source>
</evidence>
<evidence type="ECO:0000256" key="3">
    <source>
        <dbReference type="ARBA" id="ARBA00022448"/>
    </source>
</evidence>
<keyword evidence="10" id="KW-0998">Cell outer membrane</keyword>
<dbReference type="GO" id="GO:0046930">
    <property type="term" value="C:pore complex"/>
    <property type="evidence" value="ECO:0007669"/>
    <property type="project" value="UniProtKB-KW"/>
</dbReference>
<dbReference type="InterPro" id="IPR050298">
    <property type="entry name" value="Gram-neg_bact_OMP"/>
</dbReference>